<sequence>EITRPGGAWVTDGEIGQTTRLASEVYLPFSKFSGWFVMPRISVQASDLPYLVGQTVRADYRVHTFRYGLDIGKQFGDWGEVRAGAYREEGHSRLNIGDPSDPLLPFPARQPLGSVTYFLRFSYDTLDNIDFPHSGEQVALQWSSAHQVVGGESSYNRVTFNFLAAHTWRGRDTVAFSASAGSLLDRPVNLEMEFPLGGFLNLSGLQQYSLYG</sequence>
<dbReference type="AlphaFoldDB" id="T1CBL9"/>
<evidence type="ECO:0000256" key="1">
    <source>
        <dbReference type="ARBA" id="ARBA00004370"/>
    </source>
</evidence>
<accession>T1CBL9</accession>
<feature type="non-terminal residue" evidence="4">
    <location>
        <position position="1"/>
    </location>
</feature>
<keyword evidence="2" id="KW-0472">Membrane</keyword>
<comment type="subcellular location">
    <subcellularLocation>
        <location evidence="1">Membrane</location>
    </subcellularLocation>
</comment>
<dbReference type="Pfam" id="PF01103">
    <property type="entry name" value="Omp85"/>
    <property type="match status" value="1"/>
</dbReference>
<reference evidence="4" key="1">
    <citation type="submission" date="2013-08" db="EMBL/GenBank/DDBJ databases">
        <authorList>
            <person name="Mendez C."/>
            <person name="Richter M."/>
            <person name="Ferrer M."/>
            <person name="Sanchez J."/>
        </authorList>
    </citation>
    <scope>NUCLEOTIDE SEQUENCE</scope>
</reference>
<evidence type="ECO:0000256" key="2">
    <source>
        <dbReference type="ARBA" id="ARBA00023136"/>
    </source>
</evidence>
<dbReference type="Gene3D" id="2.40.160.50">
    <property type="entry name" value="membrane protein fhac: a member of the omp85/tpsb transporter family"/>
    <property type="match status" value="1"/>
</dbReference>
<gene>
    <name evidence="4" type="ORF">B1B_00568</name>
</gene>
<comment type="caution">
    <text evidence="4">The sequence shown here is derived from an EMBL/GenBank/DDBJ whole genome shotgun (WGS) entry which is preliminary data.</text>
</comment>
<dbReference type="InterPro" id="IPR000184">
    <property type="entry name" value="Bac_surfAg_D15"/>
</dbReference>
<feature type="domain" description="Bacterial surface antigen (D15)" evidence="3">
    <location>
        <begin position="117"/>
        <end position="200"/>
    </location>
</feature>
<dbReference type="GO" id="GO:0019867">
    <property type="term" value="C:outer membrane"/>
    <property type="evidence" value="ECO:0007669"/>
    <property type="project" value="InterPro"/>
</dbReference>
<dbReference type="EMBL" id="AUZY01000436">
    <property type="protein sequence ID" value="EQD78718.1"/>
    <property type="molecule type" value="Genomic_DNA"/>
</dbReference>
<feature type="non-terminal residue" evidence="4">
    <location>
        <position position="212"/>
    </location>
</feature>
<evidence type="ECO:0000313" key="4">
    <source>
        <dbReference type="EMBL" id="EQD78718.1"/>
    </source>
</evidence>
<name>T1CBL9_9ZZZZ</name>
<evidence type="ECO:0000259" key="3">
    <source>
        <dbReference type="Pfam" id="PF01103"/>
    </source>
</evidence>
<protein>
    <submittedName>
        <fullName evidence="4">Patatin</fullName>
    </submittedName>
</protein>
<proteinExistence type="predicted"/>
<reference evidence="4" key="2">
    <citation type="journal article" date="2014" name="ISME J.">
        <title>Microbial stratification in low pH oxic and suboxic macroscopic growths along an acid mine drainage.</title>
        <authorList>
            <person name="Mendez-Garcia C."/>
            <person name="Mesa V."/>
            <person name="Sprenger R.R."/>
            <person name="Richter M."/>
            <person name="Diez M.S."/>
            <person name="Solano J."/>
            <person name="Bargiela R."/>
            <person name="Golyshina O.V."/>
            <person name="Manteca A."/>
            <person name="Ramos J.L."/>
            <person name="Gallego J.R."/>
            <person name="Llorente I."/>
            <person name="Martins Dos Santos V.A."/>
            <person name="Jensen O.N."/>
            <person name="Pelaez A.I."/>
            <person name="Sanchez J."/>
            <person name="Ferrer M."/>
        </authorList>
    </citation>
    <scope>NUCLEOTIDE SEQUENCE</scope>
</reference>
<organism evidence="4">
    <name type="scientific">mine drainage metagenome</name>
    <dbReference type="NCBI Taxonomy" id="410659"/>
    <lineage>
        <taxon>unclassified sequences</taxon>
        <taxon>metagenomes</taxon>
        <taxon>ecological metagenomes</taxon>
    </lineage>
</organism>